<accession>A0A401GR77</accession>
<keyword evidence="4" id="KW-0813">Transport</keyword>
<dbReference type="InterPro" id="IPR036259">
    <property type="entry name" value="MFS_trans_sf"/>
</dbReference>
<keyword evidence="13" id="KW-1185">Reference proteome</keyword>
<dbReference type="PROSITE" id="PS50850">
    <property type="entry name" value="MFS"/>
    <property type="match status" value="1"/>
</dbReference>
<dbReference type="Pfam" id="PF00561">
    <property type="entry name" value="Abhydrolase_1"/>
    <property type="match status" value="1"/>
</dbReference>
<evidence type="ECO:0000313" key="13">
    <source>
        <dbReference type="Proteomes" id="UP000287166"/>
    </source>
</evidence>
<reference evidence="12 13" key="1">
    <citation type="journal article" date="2018" name="Sci. Rep.">
        <title>Genome sequence of the cauliflower mushroom Sparassis crispa (Hanabiratake) and its association with beneficial usage.</title>
        <authorList>
            <person name="Kiyama R."/>
            <person name="Furutani Y."/>
            <person name="Kawaguchi K."/>
            <person name="Nakanishi T."/>
        </authorList>
    </citation>
    <scope>NUCLEOTIDE SEQUENCE [LARGE SCALE GENOMIC DNA]</scope>
</reference>
<sequence length="657" mass="71976">MSSAAVLEKAEGDPSRFEDAASFEKKGKQYGNLTALAQAAATERALTPLQAIRTYWRAFFWSIFMCMGALLSGYDSQVGGGLLSVPSFRRDFGYEADGGWVLAARWQSSFNSVSSIGSMFGGFSLGYISDKFGRRGAVALCCLVSITGIFIQFFTPPHKNGMLLAGKLINGYALGMYVSGASAYSAEVSPLALRGITTASVNLWIDLGQFMSNGVIEGTGNFSSAYAYRLPFALQWIFPAILLAGLPFAPESPWWLVRKGRVEDARKVIIRLAGDSTDIDLQLHQICETIELEETYAVNSTYMDCFRGVNLRRTIIASMVFVLQQAAGIVFVLSFSTYFFELAGFADSKAFQLGVGVTALGVVGNLLTFYTVNRYGRRFIFNWTMLACTVVLFLIGFLSIPTSQGAKWAMSIFTLVYNFIYQTGIGPLGYVIFAEVSSAKLRSKTIGLGILTNSLCGMVANIVIPYLVNPDEANLGGKVGFIFGGLAAIGTIWAWFYIPETKGLTVDQIDTLFERGISARHFQSINLEEEEAHVGDTYPLSHYEVSGNKEGSPVVFVHGGPGSGSDAKDRSFFNPAKYKIVLLDQRGAGMSTPSAVTEENTTWDLVKDIERIRELLNIDKWHVFGSSWGSSLSLVYAQAHPNRVKPYTSWYLHPPKE</sequence>
<dbReference type="PANTHER" id="PTHR48022">
    <property type="entry name" value="PLASTIDIC GLUCOSE TRANSPORTER 4"/>
    <property type="match status" value="1"/>
</dbReference>
<name>A0A401GR77_9APHY</name>
<gene>
    <name evidence="12" type="ORF">SCP_0607410</name>
</gene>
<dbReference type="InterPro" id="IPR005828">
    <property type="entry name" value="MFS_sugar_transport-like"/>
</dbReference>
<keyword evidence="8 10" id="KW-0472">Membrane</keyword>
<proteinExistence type="inferred from homology"/>
<protein>
    <submittedName>
        <fullName evidence="12">General alpha-glucoside permease</fullName>
    </submittedName>
</protein>
<comment type="catalytic activity">
    <reaction evidence="9">
        <text>myo-inositol(out) + H(+)(out) = myo-inositol(in) + H(+)(in)</text>
        <dbReference type="Rhea" id="RHEA:60364"/>
        <dbReference type="ChEBI" id="CHEBI:15378"/>
        <dbReference type="ChEBI" id="CHEBI:17268"/>
    </reaction>
</comment>
<comment type="subcellular location">
    <subcellularLocation>
        <location evidence="1">Membrane</location>
        <topology evidence="1">Multi-pass membrane protein</topology>
    </subcellularLocation>
</comment>
<evidence type="ECO:0000256" key="7">
    <source>
        <dbReference type="ARBA" id="ARBA00022989"/>
    </source>
</evidence>
<evidence type="ECO:0000256" key="1">
    <source>
        <dbReference type="ARBA" id="ARBA00004141"/>
    </source>
</evidence>
<comment type="caution">
    <text evidence="12">The sequence shown here is derived from an EMBL/GenBank/DDBJ whole genome shotgun (WGS) entry which is preliminary data.</text>
</comment>
<dbReference type="GO" id="GO:0005351">
    <property type="term" value="F:carbohydrate:proton symporter activity"/>
    <property type="evidence" value="ECO:0007669"/>
    <property type="project" value="TreeGrafter"/>
</dbReference>
<comment type="similarity">
    <text evidence="3">Belongs to the major facilitator superfamily. Sugar transporter (TC 2.A.1.1) family.</text>
</comment>
<feature type="transmembrane region" description="Helical" evidence="10">
    <location>
        <begin position="379"/>
        <end position="400"/>
    </location>
</feature>
<evidence type="ECO:0000256" key="4">
    <source>
        <dbReference type="ARBA" id="ARBA00022448"/>
    </source>
</evidence>
<feature type="transmembrane region" description="Helical" evidence="10">
    <location>
        <begin position="110"/>
        <end position="129"/>
    </location>
</feature>
<keyword evidence="5 10" id="KW-0812">Transmembrane</keyword>
<dbReference type="InterPro" id="IPR002410">
    <property type="entry name" value="Peptidase_S33"/>
</dbReference>
<dbReference type="Gene3D" id="1.20.1250.20">
    <property type="entry name" value="MFS general substrate transporter like domains"/>
    <property type="match status" value="1"/>
</dbReference>
<evidence type="ECO:0000256" key="2">
    <source>
        <dbReference type="ARBA" id="ARBA00010088"/>
    </source>
</evidence>
<evidence type="ECO:0000256" key="9">
    <source>
        <dbReference type="ARBA" id="ARBA00049119"/>
    </source>
</evidence>
<evidence type="ECO:0000259" key="11">
    <source>
        <dbReference type="PROSITE" id="PS50850"/>
    </source>
</evidence>
<evidence type="ECO:0000256" key="3">
    <source>
        <dbReference type="ARBA" id="ARBA00010992"/>
    </source>
</evidence>
<keyword evidence="7 10" id="KW-1133">Transmembrane helix</keyword>
<comment type="similarity">
    <text evidence="2">Belongs to the peptidase S33 family.</text>
</comment>
<feature type="transmembrane region" description="Helical" evidence="10">
    <location>
        <begin position="315"/>
        <end position="339"/>
    </location>
</feature>
<feature type="transmembrane region" description="Helical" evidence="10">
    <location>
        <begin position="54"/>
        <end position="74"/>
    </location>
</feature>
<dbReference type="GeneID" id="38781678"/>
<dbReference type="Gene3D" id="3.40.50.1820">
    <property type="entry name" value="alpha/beta hydrolase"/>
    <property type="match status" value="1"/>
</dbReference>
<organism evidence="12 13">
    <name type="scientific">Sparassis crispa</name>
    <dbReference type="NCBI Taxonomy" id="139825"/>
    <lineage>
        <taxon>Eukaryota</taxon>
        <taxon>Fungi</taxon>
        <taxon>Dikarya</taxon>
        <taxon>Basidiomycota</taxon>
        <taxon>Agaricomycotina</taxon>
        <taxon>Agaricomycetes</taxon>
        <taxon>Polyporales</taxon>
        <taxon>Sparassidaceae</taxon>
        <taxon>Sparassis</taxon>
    </lineage>
</organism>
<dbReference type="InterPro" id="IPR029058">
    <property type="entry name" value="AB_hydrolase_fold"/>
</dbReference>
<dbReference type="InterPro" id="IPR000073">
    <property type="entry name" value="AB_hydrolase_1"/>
</dbReference>
<dbReference type="GO" id="GO:0008233">
    <property type="term" value="F:peptidase activity"/>
    <property type="evidence" value="ECO:0007669"/>
    <property type="project" value="InterPro"/>
</dbReference>
<dbReference type="OrthoDB" id="6612291at2759"/>
<evidence type="ECO:0000256" key="8">
    <source>
        <dbReference type="ARBA" id="ARBA00023136"/>
    </source>
</evidence>
<dbReference type="PRINTS" id="PR00793">
    <property type="entry name" value="PROAMNOPTASE"/>
</dbReference>
<dbReference type="InterPro" id="IPR020846">
    <property type="entry name" value="MFS_dom"/>
</dbReference>
<dbReference type="EMBL" id="BFAD01000006">
    <property type="protein sequence ID" value="GBE84761.1"/>
    <property type="molecule type" value="Genomic_DNA"/>
</dbReference>
<feature type="transmembrane region" description="Helical" evidence="10">
    <location>
        <begin position="136"/>
        <end position="154"/>
    </location>
</feature>
<evidence type="ECO:0000256" key="6">
    <source>
        <dbReference type="ARBA" id="ARBA00022801"/>
    </source>
</evidence>
<dbReference type="AlphaFoldDB" id="A0A401GR77"/>
<dbReference type="SUPFAM" id="SSF103473">
    <property type="entry name" value="MFS general substrate transporter"/>
    <property type="match status" value="1"/>
</dbReference>
<dbReference type="STRING" id="139825.A0A401GR77"/>
<dbReference type="SUPFAM" id="SSF53474">
    <property type="entry name" value="alpha/beta-Hydrolases"/>
    <property type="match status" value="1"/>
</dbReference>
<feature type="domain" description="Major facilitator superfamily (MFS) profile" evidence="11">
    <location>
        <begin position="61"/>
        <end position="502"/>
    </location>
</feature>
<dbReference type="InParanoid" id="A0A401GR77"/>
<dbReference type="GO" id="GO:0006508">
    <property type="term" value="P:proteolysis"/>
    <property type="evidence" value="ECO:0007669"/>
    <property type="project" value="InterPro"/>
</dbReference>
<feature type="transmembrane region" description="Helical" evidence="10">
    <location>
        <begin position="445"/>
        <end position="467"/>
    </location>
</feature>
<dbReference type="GO" id="GO:0016020">
    <property type="term" value="C:membrane"/>
    <property type="evidence" value="ECO:0007669"/>
    <property type="project" value="UniProtKB-SubCell"/>
</dbReference>
<evidence type="ECO:0000313" key="12">
    <source>
        <dbReference type="EMBL" id="GBE84761.1"/>
    </source>
</evidence>
<dbReference type="Proteomes" id="UP000287166">
    <property type="component" value="Unassembled WGS sequence"/>
</dbReference>
<dbReference type="RefSeq" id="XP_027615674.1">
    <property type="nucleotide sequence ID" value="XM_027759873.1"/>
</dbReference>
<dbReference type="PANTHER" id="PTHR48022:SF51">
    <property type="entry name" value="ALPHA-GLUCOSIDE TRANSPORTER, PUTATIVE (AFU_ORTHOLOGUE AFUA_6G11920)-RELATED"/>
    <property type="match status" value="1"/>
</dbReference>
<dbReference type="FunFam" id="1.20.1250.20:FF:000078">
    <property type="entry name" value="MFS maltose transporter, putative"/>
    <property type="match status" value="1"/>
</dbReference>
<feature type="transmembrane region" description="Helical" evidence="10">
    <location>
        <begin position="412"/>
        <end position="433"/>
    </location>
</feature>
<dbReference type="NCBIfam" id="TIGR00879">
    <property type="entry name" value="SP"/>
    <property type="match status" value="1"/>
</dbReference>
<dbReference type="Pfam" id="PF00083">
    <property type="entry name" value="Sugar_tr"/>
    <property type="match status" value="1"/>
</dbReference>
<feature type="transmembrane region" description="Helical" evidence="10">
    <location>
        <begin position="479"/>
        <end position="498"/>
    </location>
</feature>
<feature type="transmembrane region" description="Helical" evidence="10">
    <location>
        <begin position="351"/>
        <end position="372"/>
    </location>
</feature>
<evidence type="ECO:0000256" key="10">
    <source>
        <dbReference type="SAM" id="Phobius"/>
    </source>
</evidence>
<dbReference type="InterPro" id="IPR003663">
    <property type="entry name" value="Sugar/inositol_transpt"/>
</dbReference>
<evidence type="ECO:0000256" key="5">
    <source>
        <dbReference type="ARBA" id="ARBA00022692"/>
    </source>
</evidence>
<dbReference type="InterPro" id="IPR050360">
    <property type="entry name" value="MFS_Sugar_Transporters"/>
</dbReference>
<keyword evidence="6" id="KW-0378">Hydrolase</keyword>
<feature type="transmembrane region" description="Helical" evidence="10">
    <location>
        <begin position="236"/>
        <end position="257"/>
    </location>
</feature>